<evidence type="ECO:0000313" key="8">
    <source>
        <dbReference type="EMBL" id="SKA87875.1"/>
    </source>
</evidence>
<dbReference type="STRING" id="92487.SAMN02745130_02888"/>
<dbReference type="EMBL" id="FUYB01000016">
    <property type="protein sequence ID" value="SKA87875.1"/>
    <property type="molecule type" value="Genomic_DNA"/>
</dbReference>
<gene>
    <name evidence="8" type="ORF">SAMN02745130_02888</name>
</gene>
<keyword evidence="4" id="KW-1133">Transmembrane helix</keyword>
<evidence type="ECO:0000313" key="9">
    <source>
        <dbReference type="Proteomes" id="UP000190460"/>
    </source>
</evidence>
<keyword evidence="6" id="KW-0732">Signal</keyword>
<keyword evidence="3" id="KW-0812">Transmembrane</keyword>
<evidence type="ECO:0000256" key="4">
    <source>
        <dbReference type="ARBA" id="ARBA00022989"/>
    </source>
</evidence>
<keyword evidence="9" id="KW-1185">Reference proteome</keyword>
<dbReference type="AlphaFoldDB" id="A0A1T4XFN1"/>
<name>A0A1T4XFN1_9GAMM</name>
<accession>A0A1T4XFN1</accession>
<keyword evidence="2" id="KW-1003">Cell membrane</keyword>
<dbReference type="GO" id="GO:0005886">
    <property type="term" value="C:plasma membrane"/>
    <property type="evidence" value="ECO:0007669"/>
    <property type="project" value="UniProtKB-SubCell"/>
</dbReference>
<dbReference type="SMART" id="SM01049">
    <property type="entry name" value="Cache_2"/>
    <property type="match status" value="1"/>
</dbReference>
<evidence type="ECO:0000256" key="5">
    <source>
        <dbReference type="ARBA" id="ARBA00023136"/>
    </source>
</evidence>
<protein>
    <submittedName>
        <fullName evidence="8">Cache domain-containing protein</fullName>
    </submittedName>
</protein>
<dbReference type="InterPro" id="IPR033480">
    <property type="entry name" value="sCache_2"/>
</dbReference>
<dbReference type="Proteomes" id="UP000190460">
    <property type="component" value="Unassembled WGS sequence"/>
</dbReference>
<feature type="signal peptide" evidence="6">
    <location>
        <begin position="1"/>
        <end position="22"/>
    </location>
</feature>
<comment type="subcellular location">
    <subcellularLocation>
        <location evidence="1">Cell membrane</location>
        <topology evidence="1">Multi-pass membrane protein</topology>
    </subcellularLocation>
</comment>
<feature type="domain" description="Single Cache" evidence="7">
    <location>
        <begin position="32"/>
        <end position="114"/>
    </location>
</feature>
<feature type="chain" id="PRO_5010537258" evidence="6">
    <location>
        <begin position="23"/>
        <end position="165"/>
    </location>
</feature>
<keyword evidence="5" id="KW-0472">Membrane</keyword>
<dbReference type="RefSeq" id="WP_234975889.1">
    <property type="nucleotide sequence ID" value="NZ_FUYB01000016.1"/>
</dbReference>
<dbReference type="Pfam" id="PF08269">
    <property type="entry name" value="dCache_2"/>
    <property type="match status" value="1"/>
</dbReference>
<evidence type="ECO:0000256" key="6">
    <source>
        <dbReference type="SAM" id="SignalP"/>
    </source>
</evidence>
<proteinExistence type="predicted"/>
<evidence type="ECO:0000256" key="3">
    <source>
        <dbReference type="ARBA" id="ARBA00022692"/>
    </source>
</evidence>
<dbReference type="InterPro" id="IPR004010">
    <property type="entry name" value="Double_Cache_2"/>
</dbReference>
<sequence length="165" mass="17702">MMKSLSTVIGAALLALSLSAVAEDAKPAAPAAAPVEMGTEAEAQDMSEKAAKLVDEKGEAAFETFKAKDGGFQAKDLYVFCMDEAGKMLSHALKQELVGTDMLGFDKYGDKPFEKMVEVSKSAEGKGWVDYKWPLPGGTDPQDKKSYIIKNSKGFFCGVGVYVKK</sequence>
<organism evidence="8 9">
    <name type="scientific">Thiothrix eikelboomii</name>
    <dbReference type="NCBI Taxonomy" id="92487"/>
    <lineage>
        <taxon>Bacteria</taxon>
        <taxon>Pseudomonadati</taxon>
        <taxon>Pseudomonadota</taxon>
        <taxon>Gammaproteobacteria</taxon>
        <taxon>Thiotrichales</taxon>
        <taxon>Thiotrichaceae</taxon>
        <taxon>Thiothrix</taxon>
    </lineage>
</organism>
<reference evidence="8 9" key="1">
    <citation type="submission" date="2017-02" db="EMBL/GenBank/DDBJ databases">
        <authorList>
            <person name="Peterson S.W."/>
        </authorList>
    </citation>
    <scope>NUCLEOTIDE SEQUENCE [LARGE SCALE GENOMIC DNA]</scope>
    <source>
        <strain evidence="8 9">ATCC 49788</strain>
    </source>
</reference>
<dbReference type="Gene3D" id="3.30.450.20">
    <property type="entry name" value="PAS domain"/>
    <property type="match status" value="1"/>
</dbReference>
<evidence type="ECO:0000256" key="1">
    <source>
        <dbReference type="ARBA" id="ARBA00004651"/>
    </source>
</evidence>
<evidence type="ECO:0000259" key="7">
    <source>
        <dbReference type="SMART" id="SM01049"/>
    </source>
</evidence>
<evidence type="ECO:0000256" key="2">
    <source>
        <dbReference type="ARBA" id="ARBA00022475"/>
    </source>
</evidence>